<evidence type="ECO:0000313" key="2">
    <source>
        <dbReference type="EMBL" id="MFM2719831.1"/>
    </source>
</evidence>
<protein>
    <recommendedName>
        <fullName evidence="4">DUF916 domain-containing protein</fullName>
    </recommendedName>
</protein>
<name>A0ABW9GF72_9MICO</name>
<dbReference type="Proteomes" id="UP001630303">
    <property type="component" value="Unassembled WGS sequence"/>
</dbReference>
<reference evidence="2 3" key="1">
    <citation type="submission" date="2023-03" db="EMBL/GenBank/DDBJ databases">
        <title>MT1 and MT2 Draft Genomes of Novel Species.</title>
        <authorList>
            <person name="Venkateswaran K."/>
        </authorList>
    </citation>
    <scope>NUCLEOTIDE SEQUENCE [LARGE SCALE GENOMIC DNA]</scope>
    <source>
        <strain evidence="2 3">IF8SW-P5</strain>
    </source>
</reference>
<gene>
    <name evidence="2" type="ORF">P5G46_04880</name>
</gene>
<dbReference type="EMBL" id="JAROCE010000001">
    <property type="protein sequence ID" value="MFM2719831.1"/>
    <property type="molecule type" value="Genomic_DNA"/>
</dbReference>
<keyword evidence="3" id="KW-1185">Reference proteome</keyword>
<dbReference type="RefSeq" id="WP_239275160.1">
    <property type="nucleotide sequence ID" value="NZ_JAROCE010000001.1"/>
</dbReference>
<keyword evidence="1" id="KW-0812">Transmembrane</keyword>
<feature type="transmembrane region" description="Helical" evidence="1">
    <location>
        <begin position="123"/>
        <end position="145"/>
    </location>
</feature>
<sequence length="159" mass="16265">MTLVDSVDLGGILSIGGLSTGSAPSLNPFGGEAQVWFTVRNMSKSSIDLTVDFWMENVLGLRLSNVDGVAVPALKPGETRTVGADLPGAGQWTVLTAHARVNPPAQVEGTALSPVTRDATVFVLPWLVVLLLGVGAAAVVVVSLIRRAGGTPLPVTVGA</sequence>
<proteinExistence type="predicted"/>
<comment type="caution">
    <text evidence="2">The sequence shown here is derived from an EMBL/GenBank/DDBJ whole genome shotgun (WGS) entry which is preliminary data.</text>
</comment>
<evidence type="ECO:0000256" key="1">
    <source>
        <dbReference type="SAM" id="Phobius"/>
    </source>
</evidence>
<evidence type="ECO:0000313" key="3">
    <source>
        <dbReference type="Proteomes" id="UP001630303"/>
    </source>
</evidence>
<organism evidence="2 3">
    <name type="scientific">Microbacterium mcarthurae</name>
    <dbReference type="NCBI Taxonomy" id="3035918"/>
    <lineage>
        <taxon>Bacteria</taxon>
        <taxon>Bacillati</taxon>
        <taxon>Actinomycetota</taxon>
        <taxon>Actinomycetes</taxon>
        <taxon>Micrococcales</taxon>
        <taxon>Microbacteriaceae</taxon>
        <taxon>Microbacterium</taxon>
    </lineage>
</organism>
<accession>A0ABW9GF72</accession>
<keyword evidence="1" id="KW-1133">Transmembrane helix</keyword>
<keyword evidence="1" id="KW-0472">Membrane</keyword>
<evidence type="ECO:0008006" key="4">
    <source>
        <dbReference type="Google" id="ProtNLM"/>
    </source>
</evidence>